<reference evidence="2" key="1">
    <citation type="journal article" date="2020" name="Stud. Mycol.">
        <title>101 Dothideomycetes genomes: a test case for predicting lifestyles and emergence of pathogens.</title>
        <authorList>
            <person name="Haridas S."/>
            <person name="Albert R."/>
            <person name="Binder M."/>
            <person name="Bloem J."/>
            <person name="Labutti K."/>
            <person name="Salamov A."/>
            <person name="Andreopoulos B."/>
            <person name="Baker S."/>
            <person name="Barry K."/>
            <person name="Bills G."/>
            <person name="Bluhm B."/>
            <person name="Cannon C."/>
            <person name="Castanera R."/>
            <person name="Culley D."/>
            <person name="Daum C."/>
            <person name="Ezra D."/>
            <person name="Gonzalez J."/>
            <person name="Henrissat B."/>
            <person name="Kuo A."/>
            <person name="Liang C."/>
            <person name="Lipzen A."/>
            <person name="Lutzoni F."/>
            <person name="Magnuson J."/>
            <person name="Mondo S."/>
            <person name="Nolan M."/>
            <person name="Ohm R."/>
            <person name="Pangilinan J."/>
            <person name="Park H.-J."/>
            <person name="Ramirez L."/>
            <person name="Alfaro M."/>
            <person name="Sun H."/>
            <person name="Tritt A."/>
            <person name="Yoshinaga Y."/>
            <person name="Zwiers L.-H."/>
            <person name="Turgeon B."/>
            <person name="Goodwin S."/>
            <person name="Spatafora J."/>
            <person name="Crous P."/>
            <person name="Grigoriev I."/>
        </authorList>
    </citation>
    <scope>NUCLEOTIDE SEQUENCE</scope>
    <source>
        <strain evidence="2">CBS 627.86</strain>
    </source>
</reference>
<keyword evidence="1" id="KW-0732">Signal</keyword>
<organism evidence="2 3">
    <name type="scientific">Lophiotrema nucula</name>
    <dbReference type="NCBI Taxonomy" id="690887"/>
    <lineage>
        <taxon>Eukaryota</taxon>
        <taxon>Fungi</taxon>
        <taxon>Dikarya</taxon>
        <taxon>Ascomycota</taxon>
        <taxon>Pezizomycotina</taxon>
        <taxon>Dothideomycetes</taxon>
        <taxon>Pleosporomycetidae</taxon>
        <taxon>Pleosporales</taxon>
        <taxon>Lophiotremataceae</taxon>
        <taxon>Lophiotrema</taxon>
    </lineage>
</organism>
<sequence>MKYLLLLSLGPAGLAAPVAKQQFLGSMAIHIKNGVYEAQAQQLGSYLPGAEGDSTDAKAKRQFLGITWIVPLGAEGETADKTKRRIFVFDILIVTMRYSYTTSVGRHLVANVRYYVAREF</sequence>
<feature type="chain" id="PRO_5025647086" evidence="1">
    <location>
        <begin position="16"/>
        <end position="120"/>
    </location>
</feature>
<dbReference type="Proteomes" id="UP000799770">
    <property type="component" value="Unassembled WGS sequence"/>
</dbReference>
<dbReference type="EMBL" id="ML977310">
    <property type="protein sequence ID" value="KAF2122544.1"/>
    <property type="molecule type" value="Genomic_DNA"/>
</dbReference>
<accession>A0A6A5ZU87</accession>
<proteinExistence type="predicted"/>
<name>A0A6A5ZU87_9PLEO</name>
<feature type="signal peptide" evidence="1">
    <location>
        <begin position="1"/>
        <end position="15"/>
    </location>
</feature>
<evidence type="ECO:0000313" key="3">
    <source>
        <dbReference type="Proteomes" id="UP000799770"/>
    </source>
</evidence>
<evidence type="ECO:0000256" key="1">
    <source>
        <dbReference type="SAM" id="SignalP"/>
    </source>
</evidence>
<evidence type="ECO:0000313" key="2">
    <source>
        <dbReference type="EMBL" id="KAF2122544.1"/>
    </source>
</evidence>
<gene>
    <name evidence="2" type="ORF">BDV96DRAFT_656105</name>
</gene>
<protein>
    <submittedName>
        <fullName evidence="2">Uncharacterized protein</fullName>
    </submittedName>
</protein>
<keyword evidence="3" id="KW-1185">Reference proteome</keyword>
<dbReference type="AlphaFoldDB" id="A0A6A5ZU87"/>